<dbReference type="EMBL" id="CADCVT010000039">
    <property type="protein sequence ID" value="CAA9476159.1"/>
    <property type="molecule type" value="Genomic_DNA"/>
</dbReference>
<gene>
    <name evidence="2" type="ORF">AVDCRST_MAG85-331</name>
</gene>
<name>A0A6J4RL32_9ACTN</name>
<dbReference type="AlphaFoldDB" id="A0A6J4RL32"/>
<accession>A0A6J4RL32</accession>
<sequence length="87" mass="9063">MANARGRISGAADVALSERGRSEGTALGGHLDRQAPDVARPSFSGSLHAYRGVNAKDDDSAIGCSRVRTDEFECDSPALSRTSSPEA</sequence>
<protein>
    <submittedName>
        <fullName evidence="2">Uncharacterized protein</fullName>
    </submittedName>
</protein>
<feature type="region of interest" description="Disordered" evidence="1">
    <location>
        <begin position="1"/>
        <end position="45"/>
    </location>
</feature>
<organism evidence="2">
    <name type="scientific">uncultured Solirubrobacteraceae bacterium</name>
    <dbReference type="NCBI Taxonomy" id="1162706"/>
    <lineage>
        <taxon>Bacteria</taxon>
        <taxon>Bacillati</taxon>
        <taxon>Actinomycetota</taxon>
        <taxon>Thermoleophilia</taxon>
        <taxon>Solirubrobacterales</taxon>
        <taxon>Solirubrobacteraceae</taxon>
        <taxon>environmental samples</taxon>
    </lineage>
</organism>
<evidence type="ECO:0000256" key="1">
    <source>
        <dbReference type="SAM" id="MobiDB-lite"/>
    </source>
</evidence>
<reference evidence="2" key="1">
    <citation type="submission" date="2020-02" db="EMBL/GenBank/DDBJ databases">
        <authorList>
            <person name="Meier V. D."/>
        </authorList>
    </citation>
    <scope>NUCLEOTIDE SEQUENCE</scope>
    <source>
        <strain evidence="2">AVDCRST_MAG85</strain>
    </source>
</reference>
<proteinExistence type="predicted"/>
<evidence type="ECO:0000313" key="2">
    <source>
        <dbReference type="EMBL" id="CAA9476159.1"/>
    </source>
</evidence>